<gene>
    <name evidence="10" type="ORF">L201_003555</name>
</gene>
<evidence type="ECO:0000313" key="10">
    <source>
        <dbReference type="EMBL" id="WWC88642.1"/>
    </source>
</evidence>
<keyword evidence="7" id="KW-0539">Nucleus</keyword>
<dbReference type="Pfam" id="PF10153">
    <property type="entry name" value="Efg1"/>
    <property type="match status" value="1"/>
</dbReference>
<protein>
    <recommendedName>
        <fullName evidence="3">rRNA-processing protein EFG1</fullName>
    </recommendedName>
    <alternativeName>
        <fullName evidence="4">rRNA-processing protein efg1</fullName>
    </alternativeName>
</protein>
<dbReference type="InterPro" id="IPR050786">
    <property type="entry name" value="EFG1_rRNA-proc"/>
</dbReference>
<feature type="region of interest" description="Disordered" evidence="9">
    <location>
        <begin position="230"/>
        <end position="279"/>
    </location>
</feature>
<feature type="compositionally biased region" description="Basic and acidic residues" evidence="9">
    <location>
        <begin position="179"/>
        <end position="191"/>
    </location>
</feature>
<comment type="subcellular location">
    <subcellularLocation>
        <location evidence="1">Nucleus</location>
        <location evidence="1">Nucleolus</location>
    </subcellularLocation>
</comment>
<dbReference type="GO" id="GO:0030688">
    <property type="term" value="C:preribosome, small subunit precursor"/>
    <property type="evidence" value="ECO:0007669"/>
    <property type="project" value="TreeGrafter"/>
</dbReference>
<feature type="compositionally biased region" description="Basic and acidic residues" evidence="9">
    <location>
        <begin position="236"/>
        <end position="267"/>
    </location>
</feature>
<keyword evidence="6 8" id="KW-0175">Coiled coil</keyword>
<dbReference type="GO" id="GO:0000462">
    <property type="term" value="P:maturation of SSU-rRNA from tricistronic rRNA transcript (SSU-rRNA, 5.8S rRNA, LSU-rRNA)"/>
    <property type="evidence" value="ECO:0007669"/>
    <property type="project" value="TreeGrafter"/>
</dbReference>
<dbReference type="GO" id="GO:0005730">
    <property type="term" value="C:nucleolus"/>
    <property type="evidence" value="ECO:0007669"/>
    <property type="project" value="UniProtKB-SubCell"/>
</dbReference>
<comment type="similarity">
    <text evidence="2">Belongs to the EFG1 family.</text>
</comment>
<feature type="region of interest" description="Disordered" evidence="9">
    <location>
        <begin position="168"/>
        <end position="213"/>
    </location>
</feature>
<dbReference type="GeneID" id="91094225"/>
<evidence type="ECO:0000256" key="6">
    <source>
        <dbReference type="ARBA" id="ARBA00023054"/>
    </source>
</evidence>
<feature type="compositionally biased region" description="Low complexity" evidence="9">
    <location>
        <begin position="168"/>
        <end position="178"/>
    </location>
</feature>
<dbReference type="RefSeq" id="XP_066075405.1">
    <property type="nucleotide sequence ID" value="XM_066219308.1"/>
</dbReference>
<feature type="compositionally biased region" description="Acidic residues" evidence="9">
    <location>
        <begin position="268"/>
        <end position="279"/>
    </location>
</feature>
<reference evidence="10 11" key="1">
    <citation type="submission" date="2024-01" db="EMBL/GenBank/DDBJ databases">
        <title>Comparative genomics of Cryptococcus and Kwoniella reveals pathogenesis evolution and contrasting modes of karyotype evolution via chromosome fusion or intercentromeric recombination.</title>
        <authorList>
            <person name="Coelho M.A."/>
            <person name="David-Palma M."/>
            <person name="Shea T."/>
            <person name="Bowers K."/>
            <person name="McGinley-Smith S."/>
            <person name="Mohammad A.W."/>
            <person name="Gnirke A."/>
            <person name="Yurkov A.M."/>
            <person name="Nowrousian M."/>
            <person name="Sun S."/>
            <person name="Cuomo C.A."/>
            <person name="Heitman J."/>
        </authorList>
    </citation>
    <scope>NUCLEOTIDE SEQUENCE [LARGE SCALE GENOMIC DNA]</scope>
    <source>
        <strain evidence="10 11">CBS 6074</strain>
    </source>
</reference>
<dbReference type="InterPro" id="IPR019310">
    <property type="entry name" value="Efg1"/>
</dbReference>
<dbReference type="Proteomes" id="UP001355207">
    <property type="component" value="Chromosome 4"/>
</dbReference>
<dbReference type="EMBL" id="CP144101">
    <property type="protein sequence ID" value="WWC88642.1"/>
    <property type="molecule type" value="Genomic_DNA"/>
</dbReference>
<feature type="compositionally biased region" description="Low complexity" evidence="9">
    <location>
        <begin position="10"/>
        <end position="28"/>
    </location>
</feature>
<dbReference type="AlphaFoldDB" id="A0AAX4JTE0"/>
<evidence type="ECO:0000256" key="1">
    <source>
        <dbReference type="ARBA" id="ARBA00004604"/>
    </source>
</evidence>
<keyword evidence="5" id="KW-0698">rRNA processing</keyword>
<evidence type="ECO:0000256" key="9">
    <source>
        <dbReference type="SAM" id="MobiDB-lite"/>
    </source>
</evidence>
<dbReference type="PANTHER" id="PTHR33911:SF1">
    <property type="entry name" value="RRNA-PROCESSING PROTEIN EFG1"/>
    <property type="match status" value="1"/>
</dbReference>
<keyword evidence="11" id="KW-1185">Reference proteome</keyword>
<dbReference type="PANTHER" id="PTHR33911">
    <property type="entry name" value="RRNA-PROCESSING PROTEIN EFG1"/>
    <property type="match status" value="1"/>
</dbReference>
<name>A0AAX4JTE0_9TREE</name>
<evidence type="ECO:0000313" key="11">
    <source>
        <dbReference type="Proteomes" id="UP001355207"/>
    </source>
</evidence>
<proteinExistence type="inferred from homology"/>
<organism evidence="10 11">
    <name type="scientific">Kwoniella dendrophila CBS 6074</name>
    <dbReference type="NCBI Taxonomy" id="1295534"/>
    <lineage>
        <taxon>Eukaryota</taxon>
        <taxon>Fungi</taxon>
        <taxon>Dikarya</taxon>
        <taxon>Basidiomycota</taxon>
        <taxon>Agaricomycotina</taxon>
        <taxon>Tremellomycetes</taxon>
        <taxon>Tremellales</taxon>
        <taxon>Cryptococcaceae</taxon>
        <taxon>Kwoniella</taxon>
    </lineage>
</organism>
<evidence type="ECO:0000256" key="5">
    <source>
        <dbReference type="ARBA" id="ARBA00022552"/>
    </source>
</evidence>
<sequence>MPVDKRLSKSRSSPYKKPKSEAGPSSESSRPRPSHKIPTVEQRSSDALPGLSKLKGQIRQTKRLLAKDTLEPGLRVQTQRRLTSLENDLATALKRDVEKKNGAKYHMVKFFERQKLLRIIKRIQKKLKDEDKSEKKKAKLEEELNDARIMMNYVLNFPNTEKYISLFPPSSSSSSSSTEKLKSKEKVKEPKLTTPAILNPEPTSKQLNEEFDKPTKRRYEILLEIKDLMNQNKLSKTPEDQVKKEKITLASSEKEVVSSKSIKANEGDKEEEDDFFESD</sequence>
<evidence type="ECO:0000256" key="3">
    <source>
        <dbReference type="ARBA" id="ARBA00018689"/>
    </source>
</evidence>
<feature type="coiled-coil region" evidence="8">
    <location>
        <begin position="123"/>
        <end position="150"/>
    </location>
</feature>
<evidence type="ECO:0000256" key="8">
    <source>
        <dbReference type="SAM" id="Coils"/>
    </source>
</evidence>
<feature type="region of interest" description="Disordered" evidence="9">
    <location>
        <begin position="1"/>
        <end position="49"/>
    </location>
</feature>
<accession>A0AAX4JTE0</accession>
<evidence type="ECO:0000256" key="4">
    <source>
        <dbReference type="ARBA" id="ARBA00019827"/>
    </source>
</evidence>
<evidence type="ECO:0000256" key="7">
    <source>
        <dbReference type="ARBA" id="ARBA00023242"/>
    </source>
</evidence>
<evidence type="ECO:0000256" key="2">
    <source>
        <dbReference type="ARBA" id="ARBA00006916"/>
    </source>
</evidence>